<feature type="compositionally biased region" description="Polar residues" evidence="3">
    <location>
        <begin position="229"/>
        <end position="246"/>
    </location>
</feature>
<keyword evidence="7" id="KW-1185">Reference proteome</keyword>
<keyword evidence="4" id="KW-0812">Transmembrane</keyword>
<keyword evidence="5" id="KW-0732">Signal</keyword>
<evidence type="ECO:0000313" key="8">
    <source>
        <dbReference type="RefSeq" id="XP_026748539.2"/>
    </source>
</evidence>
<feature type="region of interest" description="Disordered" evidence="3">
    <location>
        <begin position="1125"/>
        <end position="1153"/>
    </location>
</feature>
<reference evidence="8" key="1">
    <citation type="submission" date="2025-08" db="UniProtKB">
        <authorList>
            <consortium name="RefSeq"/>
        </authorList>
    </citation>
    <scope>IDENTIFICATION</scope>
    <source>
        <tissue evidence="8">Whole larvae</tissue>
    </source>
</reference>
<keyword evidence="1" id="KW-1015">Disulfide bond</keyword>
<feature type="region of interest" description="Disordered" evidence="3">
    <location>
        <begin position="701"/>
        <end position="723"/>
    </location>
</feature>
<proteinExistence type="predicted"/>
<keyword evidence="2" id="KW-0175">Coiled coil</keyword>
<evidence type="ECO:0000259" key="6">
    <source>
        <dbReference type="Pfam" id="PF00431"/>
    </source>
</evidence>
<feature type="signal peptide" evidence="5">
    <location>
        <begin position="1"/>
        <end position="16"/>
    </location>
</feature>
<evidence type="ECO:0000256" key="3">
    <source>
        <dbReference type="SAM" id="MobiDB-lite"/>
    </source>
</evidence>
<dbReference type="Gene3D" id="2.60.120.290">
    <property type="entry name" value="Spermadhesin, CUB domain"/>
    <property type="match status" value="1"/>
</dbReference>
<evidence type="ECO:0000256" key="2">
    <source>
        <dbReference type="SAM" id="Coils"/>
    </source>
</evidence>
<organism evidence="7 8">
    <name type="scientific">Galleria mellonella</name>
    <name type="common">Greater wax moth</name>
    <dbReference type="NCBI Taxonomy" id="7137"/>
    <lineage>
        <taxon>Eukaryota</taxon>
        <taxon>Metazoa</taxon>
        <taxon>Ecdysozoa</taxon>
        <taxon>Arthropoda</taxon>
        <taxon>Hexapoda</taxon>
        <taxon>Insecta</taxon>
        <taxon>Pterygota</taxon>
        <taxon>Neoptera</taxon>
        <taxon>Endopterygota</taxon>
        <taxon>Lepidoptera</taxon>
        <taxon>Glossata</taxon>
        <taxon>Ditrysia</taxon>
        <taxon>Pyraloidea</taxon>
        <taxon>Pyralidae</taxon>
        <taxon>Galleriinae</taxon>
        <taxon>Galleria</taxon>
    </lineage>
</organism>
<dbReference type="RefSeq" id="XP_026748539.2">
    <property type="nucleotide sequence ID" value="XM_026892738.3"/>
</dbReference>
<keyword evidence="4" id="KW-0472">Membrane</keyword>
<feature type="domain" description="CUB" evidence="6">
    <location>
        <begin position="774"/>
        <end position="873"/>
    </location>
</feature>
<dbReference type="AlphaFoldDB" id="A0A6J1W763"/>
<name>A0A6J1W763_GALME</name>
<feature type="region of interest" description="Disordered" evidence="3">
    <location>
        <begin position="337"/>
        <end position="360"/>
    </location>
</feature>
<evidence type="ECO:0000256" key="1">
    <source>
        <dbReference type="ARBA" id="ARBA00023157"/>
    </source>
</evidence>
<feature type="compositionally biased region" description="Basic and acidic residues" evidence="3">
    <location>
        <begin position="402"/>
        <end position="412"/>
    </location>
</feature>
<dbReference type="Proteomes" id="UP001652740">
    <property type="component" value="Unplaced"/>
</dbReference>
<dbReference type="KEGG" id="gmw:113509403"/>
<accession>A0A6J1W763</accession>
<feature type="transmembrane region" description="Helical" evidence="4">
    <location>
        <begin position="1026"/>
        <end position="1048"/>
    </location>
</feature>
<feature type="coiled-coil region" evidence="2">
    <location>
        <begin position="471"/>
        <end position="498"/>
    </location>
</feature>
<dbReference type="GeneID" id="113509403"/>
<keyword evidence="4" id="KW-1133">Transmembrane helix</keyword>
<feature type="region of interest" description="Disordered" evidence="3">
    <location>
        <begin position="193"/>
        <end position="246"/>
    </location>
</feature>
<dbReference type="InterPro" id="IPR000859">
    <property type="entry name" value="CUB_dom"/>
</dbReference>
<feature type="chain" id="PRO_5046216446" evidence="5">
    <location>
        <begin position="17"/>
        <end position="1153"/>
    </location>
</feature>
<sequence>MRNIWILVLLAACAKADYRPDNFQYYDDTLNLDDEMYDMLRNIDNINQNAPDSPQDTSKEAIEESEGLLNVNINDVQPNFEEAIKEPEYEDDYQIEDNRLEVKESVNEAQNAGKDDDFLKSILENDGNVDEAQQDFDAFQQILGDKENIGNDIEEKILYVDEQSLTDLKELSFENKNNDETLVLPPLLDDNKTQQETLNESNNNSEEISIPEDDNNEEISKISNEDDMNNFNVENKSDNGNSLSNIDENVDKTKQISQESDINQIEGNDKIANEEGFDNVDEILIPEDDNNEEISKISDEDIKDDFSDQNISIMNSQPNIDKIIEETQKLLEDNDDQFENRDTDNDNSENISIPEDDNNEKISQISDEEKLLQIVNSQLNIDEIVSDSHKAFEDPDNQLENNKSDIKTEISKQLDTNSKQNQEEDNNEEISKASDENNSNTEEKLLEIINSQLNVNEIVDETREVLQETNNQFESNELKNNKENVEELKSNEDNSEILDKVPFENSLKEPISEEVISDKETVKNIIDLNIPQIDMQFEVNGIIDETNRLLDETADNVNINIDINEQNIDQAQSVIGSQEMFNENDDDSEKVYKDLNDHLDNLLETWYKLSNDDFEENNSDAAIDNEHVLDYEEKYGRPFGEGKVLSQRDDYYESINDDELSKVFSDVNSDEIKSDNNETIQKISDDENKENDAQIAYVNDALSAGEKEDQGKSERSQIEDKEPVKAMSVENLSSAELDQLMSQFSILHSEDFDMKSYSFDKNVAPIHIKLSVDEPTVITSPNYPKPYPTNNIIDWVFDGEGVGIELNITDFNVNSALGDYLLVKPGSVDSSGDNGLVFAYHLNEERRYRFMDVDQLFIRFESKPGMMLRTGFKLSVKMIAPPEEEPEEMPEPEPILPQPNAIMTLYLAGVNVTEFEEIKEEFRLLLANMASMYINANGIELGLNDTIFVTQITRTYICNINWPGFDNCVEVQFSVPLVYDDDREPRLNESDLKAMWYTYATRDPFATRLKYLGVSEFTTPDDGTIILMWLVLAAAVLITVMMLAFALWRFSCFENYTRMQTYSDTDSLHNEKQSLDMYPTPHQTLPPLFTESNYKWHDNNFEDTTRVDMGGFTNRTYVRDDLTDESEEEVVVSRETFHDKKRSASSPKAADIV</sequence>
<feature type="compositionally biased region" description="Basic and acidic residues" evidence="3">
    <location>
        <begin position="429"/>
        <end position="439"/>
    </location>
</feature>
<gene>
    <name evidence="8" type="primary">LOC113509403</name>
</gene>
<evidence type="ECO:0000256" key="4">
    <source>
        <dbReference type="SAM" id="Phobius"/>
    </source>
</evidence>
<feature type="compositionally biased region" description="Basic and acidic residues" evidence="3">
    <location>
        <begin position="705"/>
        <end position="723"/>
    </location>
</feature>
<dbReference type="InterPro" id="IPR035914">
    <property type="entry name" value="Sperma_CUB_dom_sf"/>
</dbReference>
<evidence type="ECO:0000256" key="5">
    <source>
        <dbReference type="SAM" id="SignalP"/>
    </source>
</evidence>
<dbReference type="InParanoid" id="A0A6J1W763"/>
<dbReference type="SUPFAM" id="SSF49854">
    <property type="entry name" value="Spermadhesin, CUB domain"/>
    <property type="match status" value="1"/>
</dbReference>
<dbReference type="Pfam" id="PF00431">
    <property type="entry name" value="CUB"/>
    <property type="match status" value="1"/>
</dbReference>
<feature type="region of interest" description="Disordered" evidence="3">
    <location>
        <begin position="391"/>
        <end position="439"/>
    </location>
</feature>
<protein>
    <submittedName>
        <fullName evidence="8">Uncharacterized protein MAL13P1.304-like isoform X1</fullName>
    </submittedName>
</protein>
<feature type="compositionally biased region" description="Low complexity" evidence="3">
    <location>
        <begin position="199"/>
        <end position="208"/>
    </location>
</feature>
<evidence type="ECO:0000313" key="7">
    <source>
        <dbReference type="Proteomes" id="UP001652740"/>
    </source>
</evidence>